<keyword evidence="7" id="KW-1185">Reference proteome</keyword>
<name>A0ABU9CL43_9BURK</name>
<accession>A0ABU9CL43</accession>
<feature type="modified residue" description="4-aspartylphosphate" evidence="2">
    <location>
        <position position="273"/>
    </location>
</feature>
<feature type="region of interest" description="Disordered" evidence="3">
    <location>
        <begin position="39"/>
        <end position="75"/>
    </location>
</feature>
<feature type="transmembrane region" description="Helical" evidence="4">
    <location>
        <begin position="6"/>
        <end position="28"/>
    </location>
</feature>
<keyword evidence="4" id="KW-0472">Membrane</keyword>
<evidence type="ECO:0000313" key="6">
    <source>
        <dbReference type="EMBL" id="MEK8051255.1"/>
    </source>
</evidence>
<dbReference type="EMBL" id="JBBUTH010000007">
    <property type="protein sequence ID" value="MEK8051255.1"/>
    <property type="molecule type" value="Genomic_DNA"/>
</dbReference>
<evidence type="ECO:0000256" key="3">
    <source>
        <dbReference type="SAM" id="MobiDB-lite"/>
    </source>
</evidence>
<keyword evidence="4" id="KW-1133">Transmembrane helix</keyword>
<dbReference type="PANTHER" id="PTHR44591:SF18">
    <property type="entry name" value="REGULATORY PROTEIN"/>
    <property type="match status" value="1"/>
</dbReference>
<dbReference type="InterPro" id="IPR050595">
    <property type="entry name" value="Bact_response_regulator"/>
</dbReference>
<dbReference type="PANTHER" id="PTHR44591">
    <property type="entry name" value="STRESS RESPONSE REGULATOR PROTEIN 1"/>
    <property type="match status" value="1"/>
</dbReference>
<dbReference type="RefSeq" id="WP_341410943.1">
    <property type="nucleotide sequence ID" value="NZ_JBBUTH010000007.1"/>
</dbReference>
<dbReference type="Pfam" id="PF00072">
    <property type="entry name" value="Response_reg"/>
    <property type="match status" value="1"/>
</dbReference>
<feature type="domain" description="Response regulatory" evidence="5">
    <location>
        <begin position="224"/>
        <end position="339"/>
    </location>
</feature>
<dbReference type="PROSITE" id="PS50110">
    <property type="entry name" value="RESPONSE_REGULATORY"/>
    <property type="match status" value="1"/>
</dbReference>
<keyword evidence="1 2" id="KW-0597">Phosphoprotein</keyword>
<proteinExistence type="predicted"/>
<dbReference type="InterPro" id="IPR001789">
    <property type="entry name" value="Sig_transdc_resp-reg_receiver"/>
</dbReference>
<protein>
    <submittedName>
        <fullName evidence="6">Response regulator</fullName>
    </submittedName>
</protein>
<keyword evidence="4" id="KW-0812">Transmembrane</keyword>
<feature type="region of interest" description="Disordered" evidence="3">
    <location>
        <begin position="169"/>
        <end position="195"/>
    </location>
</feature>
<dbReference type="Gene3D" id="3.40.50.2300">
    <property type="match status" value="1"/>
</dbReference>
<reference evidence="6 7" key="1">
    <citation type="submission" date="2024-04" db="EMBL/GenBank/DDBJ databases">
        <title>Novel species of the genus Ideonella isolated from streams.</title>
        <authorList>
            <person name="Lu H."/>
        </authorList>
    </citation>
    <scope>NUCLEOTIDE SEQUENCE [LARGE SCALE GENOMIC DNA]</scope>
    <source>
        <strain evidence="6 7">DXS22W</strain>
    </source>
</reference>
<dbReference type="Proteomes" id="UP001365405">
    <property type="component" value="Unassembled WGS sequence"/>
</dbReference>
<evidence type="ECO:0000259" key="5">
    <source>
        <dbReference type="PROSITE" id="PS50110"/>
    </source>
</evidence>
<evidence type="ECO:0000256" key="4">
    <source>
        <dbReference type="SAM" id="Phobius"/>
    </source>
</evidence>
<gene>
    <name evidence="6" type="ORF">AACH10_13475</name>
</gene>
<dbReference type="SMART" id="SM00448">
    <property type="entry name" value="REC"/>
    <property type="match status" value="1"/>
</dbReference>
<evidence type="ECO:0000256" key="1">
    <source>
        <dbReference type="ARBA" id="ARBA00022553"/>
    </source>
</evidence>
<dbReference type="SUPFAM" id="SSF52172">
    <property type="entry name" value="CheY-like"/>
    <property type="match status" value="1"/>
</dbReference>
<sequence>MIVLDAATGWLWGGAVLAVVLVGWRLLARRRRGAHWERHAMPASPPPVEATAAARPAPGSAPGSAPAPEADAAARRQETIRAELAAHADRLAAARAARAAAAAQAPVAGAAAGDGTAAQPAGPAVFDPTRTTPWQQVVDSVARARAGLPPQAGGTEALRAAVAAAPAVQPSPALTHAPTRAPTPAALPASPRPASVRPGDFMVRTSVPRVPPLDPNELGARPRRVLVADDARVVRVKLHRLLVAQGWEVIEAEDGDAALRLVRSRAPDLLITDVDMPGLDGFALTRAVRGDAATAQLPVVMITAADDQHRDEAQRAGVTVLLGKPYGEAALLAHLRRLMGLHAVAGDALPA</sequence>
<evidence type="ECO:0000256" key="2">
    <source>
        <dbReference type="PROSITE-ProRule" id="PRU00169"/>
    </source>
</evidence>
<evidence type="ECO:0000313" key="7">
    <source>
        <dbReference type="Proteomes" id="UP001365405"/>
    </source>
</evidence>
<dbReference type="InterPro" id="IPR011006">
    <property type="entry name" value="CheY-like_superfamily"/>
</dbReference>
<feature type="compositionally biased region" description="Low complexity" evidence="3">
    <location>
        <begin position="49"/>
        <end position="71"/>
    </location>
</feature>
<organism evidence="6 7">
    <name type="scientific">Pseudaquabacterium inlustre</name>
    <dbReference type="NCBI Taxonomy" id="2984192"/>
    <lineage>
        <taxon>Bacteria</taxon>
        <taxon>Pseudomonadati</taxon>
        <taxon>Pseudomonadota</taxon>
        <taxon>Betaproteobacteria</taxon>
        <taxon>Burkholderiales</taxon>
        <taxon>Sphaerotilaceae</taxon>
        <taxon>Pseudaquabacterium</taxon>
    </lineage>
</organism>
<comment type="caution">
    <text evidence="6">The sequence shown here is derived from an EMBL/GenBank/DDBJ whole genome shotgun (WGS) entry which is preliminary data.</text>
</comment>